<proteinExistence type="predicted"/>
<dbReference type="GO" id="GO:0016052">
    <property type="term" value="P:carbohydrate catabolic process"/>
    <property type="evidence" value="ECO:0007669"/>
    <property type="project" value="TreeGrafter"/>
</dbReference>
<evidence type="ECO:0000313" key="7">
    <source>
        <dbReference type="Proteomes" id="UP000295509"/>
    </source>
</evidence>
<comment type="caution">
    <text evidence="6">The sequence shown here is derived from an EMBL/GenBank/DDBJ whole genome shotgun (WGS) entry which is preliminary data.</text>
</comment>
<keyword evidence="3" id="KW-0460">Magnesium</keyword>
<dbReference type="Gene3D" id="3.20.20.120">
    <property type="entry name" value="Enolase-like C-terminal domain"/>
    <property type="match status" value="1"/>
</dbReference>
<evidence type="ECO:0000259" key="5">
    <source>
        <dbReference type="SMART" id="SM00922"/>
    </source>
</evidence>
<dbReference type="PANTHER" id="PTHR13794">
    <property type="entry name" value="ENOLASE SUPERFAMILY, MANDELATE RACEMASE"/>
    <property type="match status" value="1"/>
</dbReference>
<dbReference type="InterPro" id="IPR046945">
    <property type="entry name" value="RHMD-like"/>
</dbReference>
<reference evidence="6 7" key="1">
    <citation type="submission" date="2019-03" db="EMBL/GenBank/DDBJ databases">
        <title>Genomic Encyclopedia of Type Strains, Phase III (KMG-III): the genomes of soil and plant-associated and newly described type strains.</title>
        <authorList>
            <person name="Whitman W."/>
        </authorList>
    </citation>
    <scope>NUCLEOTIDE SEQUENCE [LARGE SCALE GENOMIC DNA]</scope>
    <source>
        <strain evidence="6 7">LMG 29544</strain>
    </source>
</reference>
<dbReference type="GO" id="GO:0000287">
    <property type="term" value="F:magnesium ion binding"/>
    <property type="evidence" value="ECO:0007669"/>
    <property type="project" value="TreeGrafter"/>
</dbReference>
<comment type="cofactor">
    <cofactor evidence="1">
        <name>Mg(2+)</name>
        <dbReference type="ChEBI" id="CHEBI:18420"/>
    </cofactor>
</comment>
<accession>A0A4R8LV56</accession>
<dbReference type="InterPro" id="IPR029065">
    <property type="entry name" value="Enolase_C-like"/>
</dbReference>
<evidence type="ECO:0000313" key="6">
    <source>
        <dbReference type="EMBL" id="TDY51448.1"/>
    </source>
</evidence>
<dbReference type="GO" id="GO:0016836">
    <property type="term" value="F:hydro-lyase activity"/>
    <property type="evidence" value="ECO:0007669"/>
    <property type="project" value="TreeGrafter"/>
</dbReference>
<dbReference type="RefSeq" id="WP_134191797.1">
    <property type="nucleotide sequence ID" value="NZ_JBHLUW010000046.1"/>
</dbReference>
<dbReference type="SUPFAM" id="SSF54826">
    <property type="entry name" value="Enolase N-terminal domain-like"/>
    <property type="match status" value="1"/>
</dbReference>
<dbReference type="SUPFAM" id="SSF51604">
    <property type="entry name" value="Enolase C-terminal domain-like"/>
    <property type="match status" value="1"/>
</dbReference>
<protein>
    <submittedName>
        <fullName evidence="6">Mandelate racemase</fullName>
    </submittedName>
</protein>
<evidence type="ECO:0000256" key="3">
    <source>
        <dbReference type="ARBA" id="ARBA00022842"/>
    </source>
</evidence>
<gene>
    <name evidence="6" type="ORF">BX592_10716</name>
</gene>
<evidence type="ECO:0000256" key="1">
    <source>
        <dbReference type="ARBA" id="ARBA00001946"/>
    </source>
</evidence>
<dbReference type="InterPro" id="IPR036849">
    <property type="entry name" value="Enolase-like_C_sf"/>
</dbReference>
<sequence length="364" mass="39141">MTSHRLKIRSIDAVAVSVPMNRPLGTSAQSIRNAPLLLVTLLTEDGIRGRSYAFCYVESVARSLQVIVRDLNDFLAGHDVAPIDLSASIARYFKLTGLYGPLLMVASAIDSAAWDVLSIAAGVPLAVQLGGSIRPVQAYNSNGLGLMPAGAAADEAEQLVSAGFSAVKMRLGRPRFADDLIALRAVRKRLSDDIAIMVDFNQALSFPAAMQYCPQLDDEGVYWIEEPIRHDDFEHLAMVAAATKTPLQLGENLVGLPPVFDSLKANATDYLMFDVDRIGGTSGWRSAAGIAAAAGRPVSSHLFPEISAHLLAATPTAHWLEYVDWANPLLEEPLRISDGKATPSDHPGNGLSWDADAVKQYRLP</sequence>
<dbReference type="SMART" id="SM00922">
    <property type="entry name" value="MR_MLE"/>
    <property type="match status" value="1"/>
</dbReference>
<dbReference type="InterPro" id="IPR018110">
    <property type="entry name" value="Mandel_Rmase/mucon_lact_enz_CS"/>
</dbReference>
<dbReference type="PROSITE" id="PS00909">
    <property type="entry name" value="MR_MLE_2"/>
    <property type="match status" value="1"/>
</dbReference>
<dbReference type="Pfam" id="PF02746">
    <property type="entry name" value="MR_MLE_N"/>
    <property type="match status" value="1"/>
</dbReference>
<dbReference type="SFLD" id="SFLDG00179">
    <property type="entry name" value="mandelate_racemase"/>
    <property type="match status" value="1"/>
</dbReference>
<dbReference type="AlphaFoldDB" id="A0A4R8LV56"/>
<keyword evidence="7" id="KW-1185">Reference proteome</keyword>
<dbReference type="Pfam" id="PF13378">
    <property type="entry name" value="MR_MLE_C"/>
    <property type="match status" value="1"/>
</dbReference>
<organism evidence="6 7">
    <name type="scientific">Paraburkholderia rhizosphaerae</name>
    <dbReference type="NCBI Taxonomy" id="480658"/>
    <lineage>
        <taxon>Bacteria</taxon>
        <taxon>Pseudomonadati</taxon>
        <taxon>Pseudomonadota</taxon>
        <taxon>Betaproteobacteria</taxon>
        <taxon>Burkholderiales</taxon>
        <taxon>Burkholderiaceae</taxon>
        <taxon>Paraburkholderia</taxon>
    </lineage>
</organism>
<name>A0A4R8LV56_9BURK</name>
<dbReference type="PANTHER" id="PTHR13794:SF58">
    <property type="entry name" value="MITOCHONDRIAL ENOLASE SUPERFAMILY MEMBER 1"/>
    <property type="match status" value="1"/>
</dbReference>
<evidence type="ECO:0000256" key="2">
    <source>
        <dbReference type="ARBA" id="ARBA00022723"/>
    </source>
</evidence>
<dbReference type="Proteomes" id="UP000295509">
    <property type="component" value="Unassembled WGS sequence"/>
</dbReference>
<keyword evidence="2" id="KW-0479">Metal-binding</keyword>
<dbReference type="InterPro" id="IPR013342">
    <property type="entry name" value="Mandelate_racemase_C"/>
</dbReference>
<dbReference type="InterPro" id="IPR029017">
    <property type="entry name" value="Enolase-like_N"/>
</dbReference>
<evidence type="ECO:0000256" key="4">
    <source>
        <dbReference type="SAM" id="MobiDB-lite"/>
    </source>
</evidence>
<dbReference type="OrthoDB" id="8609034at2"/>
<feature type="domain" description="Mandelate racemase/muconate lactonizing enzyme C-terminal" evidence="5">
    <location>
        <begin position="149"/>
        <end position="246"/>
    </location>
</feature>
<feature type="region of interest" description="Disordered" evidence="4">
    <location>
        <begin position="336"/>
        <end position="355"/>
    </location>
</feature>
<dbReference type="InterPro" id="IPR013341">
    <property type="entry name" value="Mandelate_racemase_N_dom"/>
</dbReference>
<dbReference type="EMBL" id="SORE01000007">
    <property type="protein sequence ID" value="TDY51448.1"/>
    <property type="molecule type" value="Genomic_DNA"/>
</dbReference>
<dbReference type="Gene3D" id="3.30.390.10">
    <property type="entry name" value="Enolase-like, N-terminal domain"/>
    <property type="match status" value="1"/>
</dbReference>
<dbReference type="SFLD" id="SFLDS00001">
    <property type="entry name" value="Enolase"/>
    <property type="match status" value="1"/>
</dbReference>
<dbReference type="GO" id="GO:0009063">
    <property type="term" value="P:amino acid catabolic process"/>
    <property type="evidence" value="ECO:0007669"/>
    <property type="project" value="InterPro"/>
</dbReference>